<evidence type="ECO:0000256" key="3">
    <source>
        <dbReference type="PROSITE-ProRule" id="PRU00023"/>
    </source>
</evidence>
<evidence type="ECO:0000256" key="2">
    <source>
        <dbReference type="ARBA" id="ARBA00023043"/>
    </source>
</evidence>
<dbReference type="SUPFAM" id="SSF48403">
    <property type="entry name" value="Ankyrin repeat"/>
    <property type="match status" value="1"/>
</dbReference>
<evidence type="ECO:0000313" key="5">
    <source>
        <dbReference type="EMBL" id="KAE8348856.1"/>
    </source>
</evidence>
<dbReference type="InterPro" id="IPR002110">
    <property type="entry name" value="Ankyrin_rpt"/>
</dbReference>
<feature type="coiled-coil region" evidence="4">
    <location>
        <begin position="136"/>
        <end position="199"/>
    </location>
</feature>
<keyword evidence="6" id="KW-1185">Reference proteome</keyword>
<evidence type="ECO:0000256" key="4">
    <source>
        <dbReference type="SAM" id="Coils"/>
    </source>
</evidence>
<dbReference type="AlphaFoldDB" id="A0A5N6YW31"/>
<sequence length="369" mass="41549">MALDELVGAVGRAVARESGQMDYSVDGIVYLQDITDANATKNADENLAVFMGLLTSAYRDNVVVVTTFWDLLGTPEEGVRVEAELRKVYEHVASMCRVQDSSDGESYRNIISDLVSKFADVKCAECPEDDTATPTIEELLSTINDKDKQMVHLETELQATKDASARQLRDVQREAAEEKARLYQQLQDVLREVNQLKEDLCSSQQSCINEMRYIQERLNPERRGSNVEFRDLETQRSGLPGHLDELCQDMIPARSYTRNPPYQTYCSKWQASNLNVHDANGEFPLYSAAAAGRYDDVKQMLEQGANPSMRTRFHWTALHWAVGNGHTKVAQLLLDYGAEANAFSDTGRTPLSMAQTDMMRDMLQQRGAR</sequence>
<dbReference type="PROSITE" id="PS50297">
    <property type="entry name" value="ANK_REP_REGION"/>
    <property type="match status" value="2"/>
</dbReference>
<protein>
    <submittedName>
        <fullName evidence="5">Uncharacterized protein</fullName>
    </submittedName>
</protein>
<dbReference type="Pfam" id="PF12796">
    <property type="entry name" value="Ank_2"/>
    <property type="match status" value="1"/>
</dbReference>
<organism evidence="5 6">
    <name type="scientific">Aspergillus coremiiformis</name>
    <dbReference type="NCBI Taxonomy" id="138285"/>
    <lineage>
        <taxon>Eukaryota</taxon>
        <taxon>Fungi</taxon>
        <taxon>Dikarya</taxon>
        <taxon>Ascomycota</taxon>
        <taxon>Pezizomycotina</taxon>
        <taxon>Eurotiomycetes</taxon>
        <taxon>Eurotiomycetidae</taxon>
        <taxon>Eurotiales</taxon>
        <taxon>Aspergillaceae</taxon>
        <taxon>Aspergillus</taxon>
        <taxon>Aspergillus subgen. Circumdati</taxon>
    </lineage>
</organism>
<dbReference type="InterPro" id="IPR027417">
    <property type="entry name" value="P-loop_NTPase"/>
</dbReference>
<dbReference type="InterPro" id="IPR036770">
    <property type="entry name" value="Ankyrin_rpt-contain_sf"/>
</dbReference>
<evidence type="ECO:0000313" key="6">
    <source>
        <dbReference type="Proteomes" id="UP000327118"/>
    </source>
</evidence>
<reference evidence="6" key="1">
    <citation type="submission" date="2019-04" db="EMBL/GenBank/DDBJ databases">
        <title>Friends and foes A comparative genomics studyof 23 Aspergillus species from section Flavi.</title>
        <authorList>
            <consortium name="DOE Joint Genome Institute"/>
            <person name="Kjaerbolling I."/>
            <person name="Vesth T."/>
            <person name="Frisvad J.C."/>
            <person name="Nybo J.L."/>
            <person name="Theobald S."/>
            <person name="Kildgaard S."/>
            <person name="Isbrandt T."/>
            <person name="Kuo A."/>
            <person name="Sato A."/>
            <person name="Lyhne E.K."/>
            <person name="Kogle M.E."/>
            <person name="Wiebenga A."/>
            <person name="Kun R.S."/>
            <person name="Lubbers R.J."/>
            <person name="Makela M.R."/>
            <person name="Barry K."/>
            <person name="Chovatia M."/>
            <person name="Clum A."/>
            <person name="Daum C."/>
            <person name="Haridas S."/>
            <person name="He G."/>
            <person name="LaButti K."/>
            <person name="Lipzen A."/>
            <person name="Mondo S."/>
            <person name="Riley R."/>
            <person name="Salamov A."/>
            <person name="Simmons B.A."/>
            <person name="Magnuson J.K."/>
            <person name="Henrissat B."/>
            <person name="Mortensen U.H."/>
            <person name="Larsen T.O."/>
            <person name="Devries R.P."/>
            <person name="Grigoriev I.V."/>
            <person name="Machida M."/>
            <person name="Baker S.E."/>
            <person name="Andersen M.R."/>
        </authorList>
    </citation>
    <scope>NUCLEOTIDE SEQUENCE [LARGE SCALE GENOMIC DNA]</scope>
    <source>
        <strain evidence="6">CBS 553.77</strain>
    </source>
</reference>
<keyword evidence="4" id="KW-0175">Coiled coil</keyword>
<keyword evidence="2 3" id="KW-0040">ANK repeat</keyword>
<feature type="repeat" description="ANK" evidence="3">
    <location>
        <begin position="313"/>
        <end position="345"/>
    </location>
</feature>
<dbReference type="Proteomes" id="UP000327118">
    <property type="component" value="Unassembled WGS sequence"/>
</dbReference>
<dbReference type="PANTHER" id="PTHR24171">
    <property type="entry name" value="ANKYRIN REPEAT DOMAIN-CONTAINING PROTEIN 39-RELATED"/>
    <property type="match status" value="1"/>
</dbReference>
<dbReference type="OrthoDB" id="4772757at2759"/>
<accession>A0A5N6YW31</accession>
<dbReference type="EMBL" id="ML739387">
    <property type="protein sequence ID" value="KAE8348856.1"/>
    <property type="molecule type" value="Genomic_DNA"/>
</dbReference>
<dbReference type="PROSITE" id="PS50088">
    <property type="entry name" value="ANK_REPEAT"/>
    <property type="match status" value="2"/>
</dbReference>
<name>A0A5N6YW31_9EURO</name>
<gene>
    <name evidence="5" type="ORF">BDV28DRAFT_142569</name>
</gene>
<proteinExistence type="predicted"/>
<feature type="repeat" description="ANK" evidence="3">
    <location>
        <begin position="280"/>
        <end position="312"/>
    </location>
</feature>
<dbReference type="Gene3D" id="3.40.50.300">
    <property type="entry name" value="P-loop containing nucleotide triphosphate hydrolases"/>
    <property type="match status" value="1"/>
</dbReference>
<keyword evidence="1" id="KW-0677">Repeat</keyword>
<evidence type="ECO:0000256" key="1">
    <source>
        <dbReference type="ARBA" id="ARBA00022737"/>
    </source>
</evidence>
<dbReference type="SMART" id="SM00248">
    <property type="entry name" value="ANK"/>
    <property type="match status" value="2"/>
</dbReference>
<dbReference type="Gene3D" id="1.25.40.20">
    <property type="entry name" value="Ankyrin repeat-containing domain"/>
    <property type="match status" value="1"/>
</dbReference>